<evidence type="ECO:0000256" key="4">
    <source>
        <dbReference type="ARBA" id="ARBA00023157"/>
    </source>
</evidence>
<evidence type="ECO:0000256" key="1">
    <source>
        <dbReference type="ARBA" id="ARBA00004173"/>
    </source>
</evidence>
<dbReference type="PIRSF" id="PIRSF000278">
    <property type="entry name" value="Cyt_c_oxidase_6B"/>
    <property type="match status" value="1"/>
</dbReference>
<dbReference type="FunFam" id="1.10.10.140:FF:000001">
    <property type="entry name" value="Cytochrome c oxidase subunit 6B1"/>
    <property type="match status" value="1"/>
</dbReference>
<dbReference type="InterPro" id="IPR003213">
    <property type="entry name" value="Cyt_c_oxidase_su6B"/>
</dbReference>
<organism evidence="7 8">
    <name type="scientific">Catenaria anguillulae PL171</name>
    <dbReference type="NCBI Taxonomy" id="765915"/>
    <lineage>
        <taxon>Eukaryota</taxon>
        <taxon>Fungi</taxon>
        <taxon>Fungi incertae sedis</taxon>
        <taxon>Blastocladiomycota</taxon>
        <taxon>Blastocladiomycetes</taxon>
        <taxon>Blastocladiales</taxon>
        <taxon>Catenariaceae</taxon>
        <taxon>Catenaria</taxon>
    </lineage>
</organism>
<gene>
    <name evidence="7" type="ORF">BCR44DRAFT_36035</name>
</gene>
<dbReference type="SUPFAM" id="SSF47694">
    <property type="entry name" value="Cytochrome c oxidase subunit h"/>
    <property type="match status" value="1"/>
</dbReference>
<dbReference type="AlphaFoldDB" id="A0A1Y2I273"/>
<protein>
    <recommendedName>
        <fullName evidence="5">Cytochrome c oxidase subunit</fullName>
    </recommendedName>
</protein>
<dbReference type="PROSITE" id="PS51808">
    <property type="entry name" value="CHCH"/>
    <property type="match status" value="1"/>
</dbReference>
<sequence>MSSIKVETVGFDARFPNTNQSKHCWQNYVDYNKCVEAKGEDFAPCKQFAKAYKALCPSIWIEKWEEHREAGTSPHFGRPAESHH</sequence>
<accession>A0A1Y2I273</accession>
<dbReference type="EMBL" id="MCFL01000003">
    <property type="protein sequence ID" value="ORZ40324.1"/>
    <property type="molecule type" value="Genomic_DNA"/>
</dbReference>
<feature type="disulfide bond" evidence="6">
    <location>
        <begin position="34"/>
        <end position="45"/>
    </location>
</feature>
<feature type="disulfide bond" evidence="6">
    <location>
        <begin position="24"/>
        <end position="56"/>
    </location>
</feature>
<dbReference type="OrthoDB" id="1107506at2759"/>
<comment type="subcellular location">
    <subcellularLocation>
        <location evidence="1">Mitochondrion</location>
    </subcellularLocation>
</comment>
<evidence type="ECO:0000313" key="7">
    <source>
        <dbReference type="EMBL" id="ORZ40324.1"/>
    </source>
</evidence>
<dbReference type="PANTHER" id="PTHR46281">
    <property type="entry name" value="CYTOCHROME C OXIDASE SUBUNIT 6B"/>
    <property type="match status" value="1"/>
</dbReference>
<dbReference type="GO" id="GO:0045277">
    <property type="term" value="C:respiratory chain complex IV"/>
    <property type="evidence" value="ECO:0007669"/>
    <property type="project" value="InterPro"/>
</dbReference>
<dbReference type="InterPro" id="IPR048280">
    <property type="entry name" value="COX6B-like"/>
</dbReference>
<dbReference type="CDD" id="cd00926">
    <property type="entry name" value="Cyt_c_Oxidase_VIb"/>
    <property type="match status" value="1"/>
</dbReference>
<keyword evidence="4 6" id="KW-1015">Disulfide bond</keyword>
<dbReference type="Proteomes" id="UP000193411">
    <property type="component" value="Unassembled WGS sequence"/>
</dbReference>
<evidence type="ECO:0000256" key="2">
    <source>
        <dbReference type="ARBA" id="ARBA00006425"/>
    </source>
</evidence>
<evidence type="ECO:0000256" key="6">
    <source>
        <dbReference type="PIRSR" id="PIRSR000278-1"/>
    </source>
</evidence>
<keyword evidence="3 5" id="KW-0496">Mitochondrion</keyword>
<comment type="function">
    <text evidence="5">Component of the cytochrome c oxidase, the last enzyme in the mitochondrial electron transport chain which drives oxidative phosphorylation.</text>
</comment>
<dbReference type="GO" id="GO:0005739">
    <property type="term" value="C:mitochondrion"/>
    <property type="evidence" value="ECO:0007669"/>
    <property type="project" value="UniProtKB-SubCell"/>
</dbReference>
<keyword evidence="8" id="KW-1185">Reference proteome</keyword>
<evidence type="ECO:0000256" key="5">
    <source>
        <dbReference type="PIRNR" id="PIRNR000278"/>
    </source>
</evidence>
<comment type="similarity">
    <text evidence="2">Belongs to the cytochrome c oxidase subunit 6B family.</text>
</comment>
<name>A0A1Y2I273_9FUNG</name>
<reference evidence="7 8" key="1">
    <citation type="submission" date="2016-07" db="EMBL/GenBank/DDBJ databases">
        <title>Pervasive Adenine N6-methylation of Active Genes in Fungi.</title>
        <authorList>
            <consortium name="DOE Joint Genome Institute"/>
            <person name="Mondo S.J."/>
            <person name="Dannebaum R.O."/>
            <person name="Kuo R.C."/>
            <person name="Labutti K."/>
            <person name="Haridas S."/>
            <person name="Kuo A."/>
            <person name="Salamov A."/>
            <person name="Ahrendt S.R."/>
            <person name="Lipzen A."/>
            <person name="Sullivan W."/>
            <person name="Andreopoulos W.B."/>
            <person name="Clum A."/>
            <person name="Lindquist E."/>
            <person name="Daum C."/>
            <person name="Ramamoorthy G.K."/>
            <person name="Gryganskyi A."/>
            <person name="Culley D."/>
            <person name="Magnuson J.K."/>
            <person name="James T.Y."/>
            <person name="O'Malley M.A."/>
            <person name="Stajich J.E."/>
            <person name="Spatafora J.W."/>
            <person name="Visel A."/>
            <person name="Grigoriev I.V."/>
        </authorList>
    </citation>
    <scope>NUCLEOTIDE SEQUENCE [LARGE SCALE GENOMIC DNA]</scope>
    <source>
        <strain evidence="7 8">PL171</strain>
    </source>
</reference>
<comment type="caution">
    <text evidence="7">The sequence shown here is derived from an EMBL/GenBank/DDBJ whole genome shotgun (WGS) entry which is preliminary data.</text>
</comment>
<dbReference type="STRING" id="765915.A0A1Y2I273"/>
<dbReference type="Gene3D" id="1.10.10.140">
    <property type="entry name" value="Cytochrome c oxidase, subunit VIb"/>
    <property type="match status" value="1"/>
</dbReference>
<dbReference type="Pfam" id="PF02297">
    <property type="entry name" value="COX6B"/>
    <property type="match status" value="1"/>
</dbReference>
<dbReference type="InterPro" id="IPR036549">
    <property type="entry name" value="CX6/COA6-like_sf"/>
</dbReference>
<evidence type="ECO:0000313" key="8">
    <source>
        <dbReference type="Proteomes" id="UP000193411"/>
    </source>
</evidence>
<proteinExistence type="inferred from homology"/>
<evidence type="ECO:0000256" key="3">
    <source>
        <dbReference type="ARBA" id="ARBA00023128"/>
    </source>
</evidence>
<dbReference type="PANTHER" id="PTHR46281:SF8">
    <property type="entry name" value="CYTOCHROME C OXIDASE SUBUNIT 12, MITOCHONDRIAL"/>
    <property type="match status" value="1"/>
</dbReference>